<organism evidence="2 3">
    <name type="scientific">Actinokineospora soli</name>
    <dbReference type="NCBI Taxonomy" id="1048753"/>
    <lineage>
        <taxon>Bacteria</taxon>
        <taxon>Bacillati</taxon>
        <taxon>Actinomycetota</taxon>
        <taxon>Actinomycetes</taxon>
        <taxon>Pseudonocardiales</taxon>
        <taxon>Pseudonocardiaceae</taxon>
        <taxon>Actinokineospora</taxon>
    </lineage>
</organism>
<protein>
    <submittedName>
        <fullName evidence="2">Uncharacterized protein</fullName>
    </submittedName>
</protein>
<feature type="region of interest" description="Disordered" evidence="1">
    <location>
        <begin position="1"/>
        <end position="126"/>
    </location>
</feature>
<reference evidence="3" key="1">
    <citation type="journal article" date="2019" name="Int. J. Syst. Evol. Microbiol.">
        <title>The Global Catalogue of Microorganisms (GCM) 10K type strain sequencing project: providing services to taxonomists for standard genome sequencing and annotation.</title>
        <authorList>
            <consortium name="The Broad Institute Genomics Platform"/>
            <consortium name="The Broad Institute Genome Sequencing Center for Infectious Disease"/>
            <person name="Wu L."/>
            <person name="Ma J."/>
        </authorList>
    </citation>
    <scope>NUCLEOTIDE SEQUENCE [LARGE SCALE GENOMIC DNA]</scope>
    <source>
        <strain evidence="3">JCM 17695</strain>
    </source>
</reference>
<proteinExistence type="predicted"/>
<evidence type="ECO:0000313" key="2">
    <source>
        <dbReference type="EMBL" id="MFC7617485.1"/>
    </source>
</evidence>
<sequence>MTNARSRASGQVAASWSSRLSSDTPMWSGTTSSPTTNSRRENPTGEVVSPVRCGTIRFAPTPCGTTSRGPFTCRNSGPTCAASTRSNSCPSASSHGTGANPTRCNSATNPSANRDPGSTVHVHPMR</sequence>
<feature type="compositionally biased region" description="Polar residues" evidence="1">
    <location>
        <begin position="63"/>
        <end position="112"/>
    </location>
</feature>
<dbReference type="EMBL" id="JBHTEY010000004">
    <property type="protein sequence ID" value="MFC7617485.1"/>
    <property type="molecule type" value="Genomic_DNA"/>
</dbReference>
<gene>
    <name evidence="2" type="ORF">ACFQV2_32755</name>
</gene>
<keyword evidence="3" id="KW-1185">Reference proteome</keyword>
<evidence type="ECO:0000313" key="3">
    <source>
        <dbReference type="Proteomes" id="UP001596512"/>
    </source>
</evidence>
<accession>A0ABW2TXL5</accession>
<evidence type="ECO:0000256" key="1">
    <source>
        <dbReference type="SAM" id="MobiDB-lite"/>
    </source>
</evidence>
<dbReference type="Proteomes" id="UP001596512">
    <property type="component" value="Unassembled WGS sequence"/>
</dbReference>
<comment type="caution">
    <text evidence="2">The sequence shown here is derived from an EMBL/GenBank/DDBJ whole genome shotgun (WGS) entry which is preliminary data.</text>
</comment>
<feature type="compositionally biased region" description="Polar residues" evidence="1">
    <location>
        <begin position="1"/>
        <end position="37"/>
    </location>
</feature>
<name>A0ABW2TXL5_9PSEU</name>